<sequence>MVGSITLDLDSVDRGRSPVGGLGLRRGYFLKGWVRRRPPARVAQGGLVEKSNVRIVYFRVQVDIDYGMPEFVLMTTFKVSDPQIGAKGMENEERHHRFLAKPISFFTYSFSVCFEIFFKEIKLFPFAFISDEDALVCFNSLWNMFGKKHFNFLSSLYHDPFDYAARFMDPLLFMRHL</sequence>
<comment type="caution">
    <text evidence="1">The sequence shown here is derived from an EMBL/GenBank/DDBJ whole genome shotgun (WGS) entry which is preliminary data.</text>
</comment>
<dbReference type="Proteomes" id="UP001060085">
    <property type="component" value="Linkage Group LG01"/>
</dbReference>
<keyword evidence="2" id="KW-1185">Reference proteome</keyword>
<dbReference type="EMBL" id="CM044701">
    <property type="protein sequence ID" value="KAI5682461.1"/>
    <property type="molecule type" value="Genomic_DNA"/>
</dbReference>
<gene>
    <name evidence="1" type="ORF">M9H77_03689</name>
</gene>
<name>A0ACC0CBZ1_CATRO</name>
<evidence type="ECO:0000313" key="2">
    <source>
        <dbReference type="Proteomes" id="UP001060085"/>
    </source>
</evidence>
<protein>
    <submittedName>
        <fullName evidence="1">Uncharacterized protein</fullName>
    </submittedName>
</protein>
<evidence type="ECO:0000313" key="1">
    <source>
        <dbReference type="EMBL" id="KAI5682461.1"/>
    </source>
</evidence>
<reference evidence="2" key="1">
    <citation type="journal article" date="2023" name="Nat. Plants">
        <title>Single-cell RNA sequencing provides a high-resolution roadmap for understanding the multicellular compartmentation of specialized metabolism.</title>
        <authorList>
            <person name="Sun S."/>
            <person name="Shen X."/>
            <person name="Li Y."/>
            <person name="Li Y."/>
            <person name="Wang S."/>
            <person name="Li R."/>
            <person name="Zhang H."/>
            <person name="Shen G."/>
            <person name="Guo B."/>
            <person name="Wei J."/>
            <person name="Xu J."/>
            <person name="St-Pierre B."/>
            <person name="Chen S."/>
            <person name="Sun C."/>
        </authorList>
    </citation>
    <scope>NUCLEOTIDE SEQUENCE [LARGE SCALE GENOMIC DNA]</scope>
</reference>
<accession>A0ACC0CBZ1</accession>
<organism evidence="1 2">
    <name type="scientific">Catharanthus roseus</name>
    <name type="common">Madagascar periwinkle</name>
    <name type="synonym">Vinca rosea</name>
    <dbReference type="NCBI Taxonomy" id="4058"/>
    <lineage>
        <taxon>Eukaryota</taxon>
        <taxon>Viridiplantae</taxon>
        <taxon>Streptophyta</taxon>
        <taxon>Embryophyta</taxon>
        <taxon>Tracheophyta</taxon>
        <taxon>Spermatophyta</taxon>
        <taxon>Magnoliopsida</taxon>
        <taxon>eudicotyledons</taxon>
        <taxon>Gunneridae</taxon>
        <taxon>Pentapetalae</taxon>
        <taxon>asterids</taxon>
        <taxon>lamiids</taxon>
        <taxon>Gentianales</taxon>
        <taxon>Apocynaceae</taxon>
        <taxon>Rauvolfioideae</taxon>
        <taxon>Vinceae</taxon>
        <taxon>Catharanthinae</taxon>
        <taxon>Catharanthus</taxon>
    </lineage>
</organism>
<proteinExistence type="predicted"/>